<dbReference type="InterPro" id="IPR050364">
    <property type="entry name" value="Cytochrome_P450_fung"/>
</dbReference>
<dbReference type="PROSITE" id="PS00086">
    <property type="entry name" value="CYTOCHROME_P450"/>
    <property type="match status" value="1"/>
</dbReference>
<keyword evidence="5 13" id="KW-0349">Heme</keyword>
<evidence type="ECO:0000313" key="17">
    <source>
        <dbReference type="Proteomes" id="UP000292702"/>
    </source>
</evidence>
<evidence type="ECO:0000256" key="12">
    <source>
        <dbReference type="ARBA" id="ARBA00023136"/>
    </source>
</evidence>
<evidence type="ECO:0000256" key="9">
    <source>
        <dbReference type="ARBA" id="ARBA00023002"/>
    </source>
</evidence>
<keyword evidence="8 15" id="KW-1133">Transmembrane helix</keyword>
<dbReference type="OrthoDB" id="2789670at2759"/>
<keyword evidence="17" id="KW-1185">Reference proteome</keyword>
<comment type="pathway">
    <text evidence="3">Secondary metabolite biosynthesis.</text>
</comment>
<dbReference type="PRINTS" id="PR00385">
    <property type="entry name" value="P450"/>
</dbReference>
<comment type="caution">
    <text evidence="16">The sequence shown here is derived from an EMBL/GenBank/DDBJ whole genome shotgun (WGS) entry which is preliminary data.</text>
</comment>
<evidence type="ECO:0000313" key="16">
    <source>
        <dbReference type="EMBL" id="TCD61769.1"/>
    </source>
</evidence>
<dbReference type="Proteomes" id="UP000292702">
    <property type="component" value="Unassembled WGS sequence"/>
</dbReference>
<keyword evidence="9 14" id="KW-0560">Oxidoreductase</keyword>
<name>A0A4R0RBR1_9APHY</name>
<feature type="binding site" description="axial binding residue" evidence="13">
    <location>
        <position position="437"/>
    </location>
    <ligand>
        <name>heme</name>
        <dbReference type="ChEBI" id="CHEBI:30413"/>
    </ligand>
    <ligandPart>
        <name>Fe</name>
        <dbReference type="ChEBI" id="CHEBI:18248"/>
    </ligandPart>
</feature>
<dbReference type="GO" id="GO:0016705">
    <property type="term" value="F:oxidoreductase activity, acting on paired donors, with incorporation or reduction of molecular oxygen"/>
    <property type="evidence" value="ECO:0007669"/>
    <property type="project" value="InterPro"/>
</dbReference>
<evidence type="ECO:0000256" key="8">
    <source>
        <dbReference type="ARBA" id="ARBA00022989"/>
    </source>
</evidence>
<evidence type="ECO:0000256" key="3">
    <source>
        <dbReference type="ARBA" id="ARBA00005179"/>
    </source>
</evidence>
<dbReference type="GO" id="GO:0005506">
    <property type="term" value="F:iron ion binding"/>
    <property type="evidence" value="ECO:0007669"/>
    <property type="project" value="InterPro"/>
</dbReference>
<accession>A0A4R0RBR1</accession>
<keyword evidence="7 13" id="KW-0479">Metal-binding</keyword>
<dbReference type="InterPro" id="IPR036396">
    <property type="entry name" value="Cyt_P450_sf"/>
</dbReference>
<reference evidence="16 17" key="1">
    <citation type="submission" date="2018-11" db="EMBL/GenBank/DDBJ databases">
        <title>Genome assembly of Steccherinum ochraceum LE-BIN_3174, the white-rot fungus of the Steccherinaceae family (The Residual Polyporoid clade, Polyporales, Basidiomycota).</title>
        <authorList>
            <person name="Fedorova T.V."/>
            <person name="Glazunova O.A."/>
            <person name="Landesman E.O."/>
            <person name="Moiseenko K.V."/>
            <person name="Psurtseva N.V."/>
            <person name="Savinova O.S."/>
            <person name="Shakhova N.V."/>
            <person name="Tyazhelova T.V."/>
            <person name="Vasina D.V."/>
        </authorList>
    </citation>
    <scope>NUCLEOTIDE SEQUENCE [LARGE SCALE GENOMIC DNA]</scope>
    <source>
        <strain evidence="16 17">LE-BIN_3174</strain>
    </source>
</reference>
<organism evidence="16 17">
    <name type="scientific">Steccherinum ochraceum</name>
    <dbReference type="NCBI Taxonomy" id="92696"/>
    <lineage>
        <taxon>Eukaryota</taxon>
        <taxon>Fungi</taxon>
        <taxon>Dikarya</taxon>
        <taxon>Basidiomycota</taxon>
        <taxon>Agaricomycotina</taxon>
        <taxon>Agaricomycetes</taxon>
        <taxon>Polyporales</taxon>
        <taxon>Steccherinaceae</taxon>
        <taxon>Steccherinum</taxon>
    </lineage>
</organism>
<keyword evidence="11 14" id="KW-0503">Monooxygenase</keyword>
<keyword evidence="6 15" id="KW-0812">Transmembrane</keyword>
<evidence type="ECO:0000256" key="13">
    <source>
        <dbReference type="PIRSR" id="PIRSR602401-1"/>
    </source>
</evidence>
<dbReference type="STRING" id="92696.A0A4R0RBR1"/>
<evidence type="ECO:0000256" key="7">
    <source>
        <dbReference type="ARBA" id="ARBA00022723"/>
    </source>
</evidence>
<dbReference type="InterPro" id="IPR017972">
    <property type="entry name" value="Cyt_P450_CS"/>
</dbReference>
<feature type="transmembrane region" description="Helical" evidence="15">
    <location>
        <begin position="12"/>
        <end position="30"/>
    </location>
</feature>
<dbReference type="PANTHER" id="PTHR46300:SF7">
    <property type="entry name" value="P450, PUTATIVE (EUROFUNG)-RELATED"/>
    <property type="match status" value="1"/>
</dbReference>
<dbReference type="GO" id="GO:0004497">
    <property type="term" value="F:monooxygenase activity"/>
    <property type="evidence" value="ECO:0007669"/>
    <property type="project" value="UniProtKB-KW"/>
</dbReference>
<dbReference type="AlphaFoldDB" id="A0A4R0RBR1"/>
<evidence type="ECO:0000256" key="2">
    <source>
        <dbReference type="ARBA" id="ARBA00004167"/>
    </source>
</evidence>
<dbReference type="EMBL" id="RWJN01000432">
    <property type="protein sequence ID" value="TCD61769.1"/>
    <property type="molecule type" value="Genomic_DNA"/>
</dbReference>
<keyword evidence="10 13" id="KW-0408">Iron</keyword>
<comment type="cofactor">
    <cofactor evidence="1 13">
        <name>heme</name>
        <dbReference type="ChEBI" id="CHEBI:30413"/>
    </cofactor>
</comment>
<dbReference type="GO" id="GO:0020037">
    <property type="term" value="F:heme binding"/>
    <property type="evidence" value="ECO:0007669"/>
    <property type="project" value="InterPro"/>
</dbReference>
<dbReference type="GO" id="GO:0016020">
    <property type="term" value="C:membrane"/>
    <property type="evidence" value="ECO:0007669"/>
    <property type="project" value="UniProtKB-SubCell"/>
</dbReference>
<proteinExistence type="inferred from homology"/>
<protein>
    <recommendedName>
        <fullName evidence="18">Cytochrome P450</fullName>
    </recommendedName>
</protein>
<dbReference type="CDD" id="cd11065">
    <property type="entry name" value="CYP64-like"/>
    <property type="match status" value="1"/>
</dbReference>
<dbReference type="InterPro" id="IPR001128">
    <property type="entry name" value="Cyt_P450"/>
</dbReference>
<keyword evidence="12 15" id="KW-0472">Membrane</keyword>
<evidence type="ECO:0000256" key="11">
    <source>
        <dbReference type="ARBA" id="ARBA00023033"/>
    </source>
</evidence>
<evidence type="ECO:0000256" key="15">
    <source>
        <dbReference type="SAM" id="Phobius"/>
    </source>
</evidence>
<evidence type="ECO:0000256" key="1">
    <source>
        <dbReference type="ARBA" id="ARBA00001971"/>
    </source>
</evidence>
<evidence type="ECO:0008006" key="18">
    <source>
        <dbReference type="Google" id="ProtNLM"/>
    </source>
</evidence>
<dbReference type="SUPFAM" id="SSF48264">
    <property type="entry name" value="Cytochrome P450"/>
    <property type="match status" value="1"/>
</dbReference>
<evidence type="ECO:0000256" key="4">
    <source>
        <dbReference type="ARBA" id="ARBA00010617"/>
    </source>
</evidence>
<dbReference type="InterPro" id="IPR002401">
    <property type="entry name" value="Cyt_P450_E_grp-I"/>
</dbReference>
<evidence type="ECO:0000256" key="5">
    <source>
        <dbReference type="ARBA" id="ARBA00022617"/>
    </source>
</evidence>
<comment type="similarity">
    <text evidence="4 14">Belongs to the cytochrome P450 family.</text>
</comment>
<dbReference type="Pfam" id="PF00067">
    <property type="entry name" value="p450"/>
    <property type="match status" value="1"/>
</dbReference>
<gene>
    <name evidence="16" type="ORF">EIP91_007971</name>
</gene>
<dbReference type="Gene3D" id="1.10.630.10">
    <property type="entry name" value="Cytochrome P450"/>
    <property type="match status" value="1"/>
</dbReference>
<evidence type="ECO:0000256" key="10">
    <source>
        <dbReference type="ARBA" id="ARBA00023004"/>
    </source>
</evidence>
<dbReference type="PANTHER" id="PTHR46300">
    <property type="entry name" value="P450, PUTATIVE (EUROFUNG)-RELATED-RELATED"/>
    <property type="match status" value="1"/>
</dbReference>
<sequence>MLCYWDLPLLFSWPTVLAFLACLAVGFIRIGGSNWKSGRRPYPPGPPGRLIVGNLADIPKQGYEWLAYAKLAETYGDVIYFNALGKSVLSINSYTAANDLLEKKGAIYSNRPRLPMLKEVLGWSWNLVIQSYSEGFALHRKVVQQKFQPNVVAKSYRTVMTREAKILLLNLHAHPDSFLRHLKRMAGATIMMIAYGHQVTTDEDEYVVLAEKVRGSSTGATGSALVDYMPILKNVPAWFPGAVFKRRAAQPFEEIKSRLADGTAVPSLVGELIENNLSGESVLDEQVIKNVGGVIYSAGADTTVTALTNFFLAMMFYPSAQARAQVELDRVVGSSRLPEFADRPNLPYLSAVVKETLRWRAVAPLGVMHCLTEDDEYRGMYIPKGTVVIPNISAMLHDKTEYADPDDFNPSRFLPNGDCPPAPDPARAAFGFGRRICPGRFFADDQLFITIASILHVFNITRPMSIHGVPLDFKVDWASGIVAVPTPFPCTIRTKPGAELLIPQDTLE</sequence>
<evidence type="ECO:0000256" key="6">
    <source>
        <dbReference type="ARBA" id="ARBA00022692"/>
    </source>
</evidence>
<comment type="subcellular location">
    <subcellularLocation>
        <location evidence="2">Membrane</location>
        <topology evidence="2">Single-pass membrane protein</topology>
    </subcellularLocation>
</comment>
<dbReference type="PRINTS" id="PR00463">
    <property type="entry name" value="EP450I"/>
</dbReference>
<evidence type="ECO:0000256" key="14">
    <source>
        <dbReference type="RuleBase" id="RU000461"/>
    </source>
</evidence>